<feature type="domain" description="SprT-like" evidence="1">
    <location>
        <begin position="68"/>
        <end position="180"/>
    </location>
</feature>
<dbReference type="GO" id="GO:0006950">
    <property type="term" value="P:response to stress"/>
    <property type="evidence" value="ECO:0007669"/>
    <property type="project" value="UniProtKB-ARBA"/>
</dbReference>
<dbReference type="PANTHER" id="PTHR23099">
    <property type="entry name" value="TRANSCRIPTIONAL REGULATOR"/>
    <property type="match status" value="1"/>
</dbReference>
<gene>
    <name evidence="2" type="ORF">CONCODRAFT_79443</name>
</gene>
<reference evidence="2 3" key="1">
    <citation type="journal article" date="2015" name="Genome Biol. Evol.">
        <title>Phylogenomic analyses indicate that early fungi evolved digesting cell walls of algal ancestors of land plants.</title>
        <authorList>
            <person name="Chang Y."/>
            <person name="Wang S."/>
            <person name="Sekimoto S."/>
            <person name="Aerts A.L."/>
            <person name="Choi C."/>
            <person name="Clum A."/>
            <person name="LaButti K.M."/>
            <person name="Lindquist E.A."/>
            <person name="Yee Ngan C."/>
            <person name="Ohm R.A."/>
            <person name="Salamov A.A."/>
            <person name="Grigoriev I.V."/>
            <person name="Spatafora J.W."/>
            <person name="Berbee M.L."/>
        </authorList>
    </citation>
    <scope>NUCLEOTIDE SEQUENCE [LARGE SCALE GENOMIC DNA]</scope>
    <source>
        <strain evidence="2 3">NRRL 28638</strain>
    </source>
</reference>
<dbReference type="Proteomes" id="UP000070444">
    <property type="component" value="Unassembled WGS sequence"/>
</dbReference>
<dbReference type="AlphaFoldDB" id="A0A137P2C4"/>
<proteinExistence type="predicted"/>
<dbReference type="InterPro" id="IPR006640">
    <property type="entry name" value="SprT-like_domain"/>
</dbReference>
<feature type="non-terminal residue" evidence="2">
    <location>
        <position position="1"/>
    </location>
</feature>
<evidence type="ECO:0000259" key="1">
    <source>
        <dbReference type="Pfam" id="PF10263"/>
    </source>
</evidence>
<dbReference type="OrthoDB" id="20772at2759"/>
<dbReference type="GO" id="GO:0005634">
    <property type="term" value="C:nucleus"/>
    <property type="evidence" value="ECO:0007669"/>
    <property type="project" value="TreeGrafter"/>
</dbReference>
<protein>
    <recommendedName>
        <fullName evidence="1">SprT-like domain-containing protein</fullName>
    </recommendedName>
</protein>
<dbReference type="EMBL" id="KQ964544">
    <property type="protein sequence ID" value="KXN69190.1"/>
    <property type="molecule type" value="Genomic_DNA"/>
</dbReference>
<dbReference type="Pfam" id="PF10263">
    <property type="entry name" value="SprT-like"/>
    <property type="match status" value="1"/>
</dbReference>
<keyword evidence="3" id="KW-1185">Reference proteome</keyword>
<evidence type="ECO:0000313" key="3">
    <source>
        <dbReference type="Proteomes" id="UP000070444"/>
    </source>
</evidence>
<accession>A0A137P2C4</accession>
<sequence>MNGGRVRANKSSTISQGVIDITSDDSDIEGVITNENNSVNKQGNFPIAKYDTSVSQKTFAQERYEITNKLFELYNKTIFEDKLPKDLKIHWVNNLNRTSAKHIYEKTVYINRQSVLCEIQLSAKVLNSIDRLKDTLVHHLCHLAARLVDGDKNSTHSINWINWAQKATNIHPDLNITLDHHYN</sequence>
<evidence type="ECO:0000313" key="2">
    <source>
        <dbReference type="EMBL" id="KXN69190.1"/>
    </source>
</evidence>
<organism evidence="2 3">
    <name type="scientific">Conidiobolus coronatus (strain ATCC 28846 / CBS 209.66 / NRRL 28638)</name>
    <name type="common">Delacroixia coronata</name>
    <dbReference type="NCBI Taxonomy" id="796925"/>
    <lineage>
        <taxon>Eukaryota</taxon>
        <taxon>Fungi</taxon>
        <taxon>Fungi incertae sedis</taxon>
        <taxon>Zoopagomycota</taxon>
        <taxon>Entomophthoromycotina</taxon>
        <taxon>Entomophthoromycetes</taxon>
        <taxon>Entomophthorales</taxon>
        <taxon>Ancylistaceae</taxon>
        <taxon>Conidiobolus</taxon>
    </lineage>
</organism>
<dbReference type="STRING" id="796925.A0A137P2C4"/>
<dbReference type="OMA" id="CHNYDIE"/>
<dbReference type="PANTHER" id="PTHR23099:SF0">
    <property type="entry name" value="GERM CELL NUCLEAR ACIDIC PROTEIN"/>
    <property type="match status" value="1"/>
</dbReference>
<name>A0A137P2C4_CONC2</name>